<evidence type="ECO:0000256" key="5">
    <source>
        <dbReference type="PROSITE-ProRule" id="PRU00339"/>
    </source>
</evidence>
<keyword evidence="2" id="KW-0805">Transcription regulation</keyword>
<organism evidence="9 10">
    <name type="scientific">Virgisporangium aliadipatigenens</name>
    <dbReference type="NCBI Taxonomy" id="741659"/>
    <lineage>
        <taxon>Bacteria</taxon>
        <taxon>Bacillati</taxon>
        <taxon>Actinomycetota</taxon>
        <taxon>Actinomycetes</taxon>
        <taxon>Micromonosporales</taxon>
        <taxon>Micromonosporaceae</taxon>
        <taxon>Virgisporangium</taxon>
    </lineage>
</organism>
<protein>
    <submittedName>
        <fullName evidence="9">SARP family transcriptional regulator</fullName>
    </submittedName>
</protein>
<dbReference type="InterPro" id="IPR019734">
    <property type="entry name" value="TPR_rpt"/>
</dbReference>
<dbReference type="InterPro" id="IPR011990">
    <property type="entry name" value="TPR-like_helical_dom_sf"/>
</dbReference>
<dbReference type="Gene3D" id="1.10.260.40">
    <property type="entry name" value="lambda repressor-like DNA-binding domains"/>
    <property type="match status" value="1"/>
</dbReference>
<reference evidence="9" key="1">
    <citation type="submission" date="2021-01" db="EMBL/GenBank/DDBJ databases">
        <title>Whole genome shotgun sequence of Virgisporangium aliadipatigenens NBRC 105644.</title>
        <authorList>
            <person name="Komaki H."/>
            <person name="Tamura T."/>
        </authorList>
    </citation>
    <scope>NUCLEOTIDE SEQUENCE</scope>
    <source>
        <strain evidence="9">NBRC 105644</strain>
    </source>
</reference>
<dbReference type="SUPFAM" id="SSF52540">
    <property type="entry name" value="P-loop containing nucleoside triphosphate hydrolases"/>
    <property type="match status" value="1"/>
</dbReference>
<dbReference type="SMART" id="SM00530">
    <property type="entry name" value="HTH_XRE"/>
    <property type="match status" value="1"/>
</dbReference>
<dbReference type="SMART" id="SM01043">
    <property type="entry name" value="BTAD"/>
    <property type="match status" value="1"/>
</dbReference>
<evidence type="ECO:0000256" key="3">
    <source>
        <dbReference type="ARBA" id="ARBA00023125"/>
    </source>
</evidence>
<keyword evidence="4" id="KW-0804">Transcription</keyword>
<name>A0A8J3YHY6_9ACTN</name>
<dbReference type="PANTHER" id="PTHR35807:SF1">
    <property type="entry name" value="TRANSCRIPTIONAL REGULATOR REDD"/>
    <property type="match status" value="1"/>
</dbReference>
<dbReference type="InterPro" id="IPR010982">
    <property type="entry name" value="Lambda_DNA-bd_dom_sf"/>
</dbReference>
<dbReference type="InterPro" id="IPR036388">
    <property type="entry name" value="WH-like_DNA-bd_sf"/>
</dbReference>
<dbReference type="Pfam" id="PF13560">
    <property type="entry name" value="HTH_31"/>
    <property type="match status" value="1"/>
</dbReference>
<dbReference type="CDD" id="cd00093">
    <property type="entry name" value="HTH_XRE"/>
    <property type="match status" value="1"/>
</dbReference>
<sequence length="983" mass="104792">MTEDTVSLDAAVRDSRIRAGLTQHELAHRAGISVRALRDIEQGRVSEPRPASRRRLAQALGLTDLALPVRGAAAPTWTVGVLGPVAVRTDGRLHSVGSAARRTLLGLLALRPNAAVPVDEIVDVLWPEHPPRTSRNLVHGHVTAVRGLLRAAGDVRVERAGDGYRLDAPAHAVDAALFEDLLARAATAFGRDAAEDALRCYGEALDVWRGRAVADAGASLRQHPTAVALVHRRLDAALRFADLALRLGRPAASALQALLAEEPLHEALAARLMTALAGAGEQSAALATYDTMRRRLADELGVEPGPDLRAAHLKVLRQEVPRAASGPVESRRPDPVAVRPAQLPAPTALFVGRDGQLDELNAGLDDGVPSVITGPAGVGKTTLALHWLHGLAERFPDGQLYVNLRGFDRAGKLRPEQAVRGFLQALGVPPERVPADADGQVNLYRSLLAGRRMIVLLDNASDAEQVRPLMPGAPGCLVAVTSRNRLPSLVAAEGARPVPVDLLTVAESRRLLRRRLGAARADAEPDALDEIVDVAARLPLALGIAAALARQFPQKALRELVAEMRAAGSGLDALPGWDDATDLRAVFSWSYHALSPAAANLFRLLGAQPARDLGADAAAALVGAPPETVRPALAELVRAHLVTEDRPGRYGFHDLLRAYAAELSAALDPPGAVVRLLDHYLAAGRSAAEVLYPRGAGPATGRPEEALAWFRAEHHALLALLDHVGRHRLDSYAGDLARAFFDFLDRQGHWHDLLWTHEIAAAAAGRLGDLSAQARAHRSRATAWIRLGHFEAAAESMAQALSLFTAAGDDLGVAQTLVNRSGVAHNQGRYADALDDALRGLEIVRAGGHRREEAIALNAVGWHQTKLGRFADAVESGTAALELYRRNGDNFGAGNALDSLGYAHHNLGEYARAADCYTAALELFAQVGDRYGGANTRTHLGDTYHARGDVDAARESWAAALSVLEELEHPDAARVRARLARPV</sequence>
<dbReference type="InterPro" id="IPR027417">
    <property type="entry name" value="P-loop_NTPase"/>
</dbReference>
<dbReference type="EMBL" id="BOPF01000004">
    <property type="protein sequence ID" value="GIJ44647.1"/>
    <property type="molecule type" value="Genomic_DNA"/>
</dbReference>
<dbReference type="GO" id="GO:0006355">
    <property type="term" value="P:regulation of DNA-templated transcription"/>
    <property type="evidence" value="ECO:0007669"/>
    <property type="project" value="InterPro"/>
</dbReference>
<accession>A0A8J3YHY6</accession>
<dbReference type="InterPro" id="IPR005158">
    <property type="entry name" value="BTAD"/>
</dbReference>
<evidence type="ECO:0000259" key="8">
    <source>
        <dbReference type="PROSITE" id="PS51755"/>
    </source>
</evidence>
<evidence type="ECO:0000256" key="1">
    <source>
        <dbReference type="ARBA" id="ARBA00005820"/>
    </source>
</evidence>
<feature type="domain" description="HTH cro/C1-type" evidence="7">
    <location>
        <begin position="12"/>
        <end position="67"/>
    </location>
</feature>
<dbReference type="InterPro" id="IPR051677">
    <property type="entry name" value="AfsR-DnrI-RedD_regulator"/>
</dbReference>
<evidence type="ECO:0000313" key="10">
    <source>
        <dbReference type="Proteomes" id="UP000619260"/>
    </source>
</evidence>
<dbReference type="InterPro" id="IPR003593">
    <property type="entry name" value="AAA+_ATPase"/>
</dbReference>
<feature type="domain" description="OmpR/PhoB-type" evidence="8">
    <location>
        <begin position="69"/>
        <end position="168"/>
    </location>
</feature>
<dbReference type="Pfam" id="PF13424">
    <property type="entry name" value="TPR_12"/>
    <property type="match status" value="2"/>
</dbReference>
<dbReference type="PROSITE" id="PS51755">
    <property type="entry name" value="OMPR_PHOB"/>
    <property type="match status" value="1"/>
</dbReference>
<keyword evidence="5" id="KW-0802">TPR repeat</keyword>
<dbReference type="PANTHER" id="PTHR35807">
    <property type="entry name" value="TRANSCRIPTIONAL REGULATOR REDD-RELATED"/>
    <property type="match status" value="1"/>
</dbReference>
<dbReference type="Proteomes" id="UP000619260">
    <property type="component" value="Unassembled WGS sequence"/>
</dbReference>
<dbReference type="SUPFAM" id="SSF48452">
    <property type="entry name" value="TPR-like"/>
    <property type="match status" value="2"/>
</dbReference>
<dbReference type="RefSeq" id="WP_203898201.1">
    <property type="nucleotide sequence ID" value="NZ_BOPF01000004.1"/>
</dbReference>
<evidence type="ECO:0000256" key="4">
    <source>
        <dbReference type="ARBA" id="ARBA00023163"/>
    </source>
</evidence>
<dbReference type="PRINTS" id="PR00364">
    <property type="entry name" value="DISEASERSIST"/>
</dbReference>
<dbReference type="Gene3D" id="3.40.50.300">
    <property type="entry name" value="P-loop containing nucleotide triphosphate hydrolases"/>
    <property type="match status" value="1"/>
</dbReference>
<comment type="similarity">
    <text evidence="1">Belongs to the AfsR/DnrI/RedD regulatory family.</text>
</comment>
<dbReference type="GO" id="GO:0003677">
    <property type="term" value="F:DNA binding"/>
    <property type="evidence" value="ECO:0007669"/>
    <property type="project" value="UniProtKB-UniRule"/>
</dbReference>
<evidence type="ECO:0000313" key="9">
    <source>
        <dbReference type="EMBL" id="GIJ44647.1"/>
    </source>
</evidence>
<dbReference type="AlphaFoldDB" id="A0A8J3YHY6"/>
<dbReference type="GO" id="GO:0000160">
    <property type="term" value="P:phosphorelay signal transduction system"/>
    <property type="evidence" value="ECO:0007669"/>
    <property type="project" value="InterPro"/>
</dbReference>
<dbReference type="Pfam" id="PF03704">
    <property type="entry name" value="BTAD"/>
    <property type="match status" value="1"/>
</dbReference>
<dbReference type="CDD" id="cd15831">
    <property type="entry name" value="BTAD"/>
    <property type="match status" value="1"/>
</dbReference>
<dbReference type="SMART" id="SM00382">
    <property type="entry name" value="AAA"/>
    <property type="match status" value="1"/>
</dbReference>
<dbReference type="SMART" id="SM00862">
    <property type="entry name" value="Trans_reg_C"/>
    <property type="match status" value="1"/>
</dbReference>
<keyword evidence="10" id="KW-1185">Reference proteome</keyword>
<evidence type="ECO:0000256" key="2">
    <source>
        <dbReference type="ARBA" id="ARBA00023015"/>
    </source>
</evidence>
<dbReference type="InterPro" id="IPR016032">
    <property type="entry name" value="Sig_transdc_resp-reg_C-effctor"/>
</dbReference>
<dbReference type="Gene3D" id="1.25.40.10">
    <property type="entry name" value="Tetratricopeptide repeat domain"/>
    <property type="match status" value="2"/>
</dbReference>
<dbReference type="SUPFAM" id="SSF47413">
    <property type="entry name" value="lambda repressor-like DNA-binding domains"/>
    <property type="match status" value="1"/>
</dbReference>
<dbReference type="GO" id="GO:0043531">
    <property type="term" value="F:ADP binding"/>
    <property type="evidence" value="ECO:0007669"/>
    <property type="project" value="InterPro"/>
</dbReference>
<dbReference type="PROSITE" id="PS50943">
    <property type="entry name" value="HTH_CROC1"/>
    <property type="match status" value="1"/>
</dbReference>
<feature type="repeat" description="TPR" evidence="5">
    <location>
        <begin position="894"/>
        <end position="927"/>
    </location>
</feature>
<dbReference type="SUPFAM" id="SSF46894">
    <property type="entry name" value="C-terminal effector domain of the bipartite response regulators"/>
    <property type="match status" value="1"/>
</dbReference>
<keyword evidence="3 6" id="KW-0238">DNA-binding</keyword>
<evidence type="ECO:0000259" key="7">
    <source>
        <dbReference type="PROSITE" id="PS50943"/>
    </source>
</evidence>
<proteinExistence type="inferred from homology"/>
<gene>
    <name evidence="9" type="ORF">Val02_15330</name>
</gene>
<dbReference type="Gene3D" id="1.10.10.10">
    <property type="entry name" value="Winged helix-like DNA-binding domain superfamily/Winged helix DNA-binding domain"/>
    <property type="match status" value="1"/>
</dbReference>
<feature type="DNA-binding region" description="OmpR/PhoB-type" evidence="6">
    <location>
        <begin position="69"/>
        <end position="168"/>
    </location>
</feature>
<dbReference type="SMART" id="SM00028">
    <property type="entry name" value="TPR"/>
    <property type="match status" value="6"/>
</dbReference>
<dbReference type="InterPro" id="IPR001387">
    <property type="entry name" value="Cro/C1-type_HTH"/>
</dbReference>
<dbReference type="PROSITE" id="PS50005">
    <property type="entry name" value="TPR"/>
    <property type="match status" value="1"/>
</dbReference>
<dbReference type="InterPro" id="IPR001867">
    <property type="entry name" value="OmpR/PhoB-type_DNA-bd"/>
</dbReference>
<evidence type="ECO:0000256" key="6">
    <source>
        <dbReference type="PROSITE-ProRule" id="PRU01091"/>
    </source>
</evidence>
<comment type="caution">
    <text evidence="9">The sequence shown here is derived from an EMBL/GenBank/DDBJ whole genome shotgun (WGS) entry which is preliminary data.</text>
</comment>